<dbReference type="PATRIC" id="fig|1249552.3.peg.1000"/>
<proteinExistence type="predicted"/>
<dbReference type="EMBL" id="CP013189">
    <property type="protein sequence ID" value="ALO45661.1"/>
    <property type="molecule type" value="Genomic_DNA"/>
</dbReference>
<dbReference type="InterPro" id="IPR001353">
    <property type="entry name" value="Proteasome_sua/b"/>
</dbReference>
<dbReference type="GO" id="GO:0005839">
    <property type="term" value="C:proteasome core complex"/>
    <property type="evidence" value="ECO:0007669"/>
    <property type="project" value="InterPro"/>
</dbReference>
<dbReference type="InterPro" id="IPR029055">
    <property type="entry name" value="Ntn_hydrolases_N"/>
</dbReference>
<dbReference type="Proteomes" id="UP000065641">
    <property type="component" value="Chromosome"/>
</dbReference>
<gene>
    <name evidence="1" type="ORF">PS2015_992</name>
</gene>
<protein>
    <submittedName>
        <fullName evidence="1">Peptidase</fullName>
    </submittedName>
</protein>
<organism evidence="1 2">
    <name type="scientific">Pseudohongiella spirulinae</name>
    <dbReference type="NCBI Taxonomy" id="1249552"/>
    <lineage>
        <taxon>Bacteria</taxon>
        <taxon>Pseudomonadati</taxon>
        <taxon>Pseudomonadota</taxon>
        <taxon>Gammaproteobacteria</taxon>
        <taxon>Pseudomonadales</taxon>
        <taxon>Pseudohongiellaceae</taxon>
        <taxon>Pseudohongiella</taxon>
    </lineage>
</organism>
<dbReference type="RefSeq" id="WP_058021178.1">
    <property type="nucleotide sequence ID" value="NZ_CP013189.1"/>
</dbReference>
<dbReference type="GO" id="GO:0051603">
    <property type="term" value="P:proteolysis involved in protein catabolic process"/>
    <property type="evidence" value="ECO:0007669"/>
    <property type="project" value="InterPro"/>
</dbReference>
<evidence type="ECO:0000313" key="2">
    <source>
        <dbReference type="Proteomes" id="UP000065641"/>
    </source>
</evidence>
<dbReference type="AlphaFoldDB" id="A0A0S2KBG2"/>
<dbReference type="KEGG" id="pspi:PS2015_992"/>
<sequence length="256" mass="28578">MTYCVAIAVDAGLVFCSDSRTNAGIDQVSTYSKMYRFGVEGQRQFVIMSAGNLGTTQATISRIKRDIKERAATSLLTVESVSEAAEYLGGISREEQDKHASRGSGFEASFIIGGQIAGKKHRIMMVYPEGNHITSSHDTPYLQIGESKYGKPILDRILTRDLELDTCALCALVSMDSTMRSNLSVGPPIEVLVYRTDTLTLDAPLRFDEDSEFLREVKRSWDQRLKEAFRQMPRFAWAGQWDSQARLAAVNDDDRD</sequence>
<dbReference type="Gene3D" id="3.60.20.10">
    <property type="entry name" value="Glutamine Phosphoribosylpyrophosphate, subunit 1, domain 1"/>
    <property type="match status" value="1"/>
</dbReference>
<dbReference type="PIRSF" id="PIRSF009120">
    <property type="entry name" value="UCP009120_prtse"/>
    <property type="match status" value="1"/>
</dbReference>
<dbReference type="InterPro" id="IPR016545">
    <property type="entry name" value="UCP009120_prtse"/>
</dbReference>
<reference evidence="1 2" key="1">
    <citation type="submission" date="2015-11" db="EMBL/GenBank/DDBJ databases">
        <authorList>
            <person name="Zhang Y."/>
            <person name="Guo Z."/>
        </authorList>
    </citation>
    <scope>NUCLEOTIDE SEQUENCE [LARGE SCALE GENOMIC DNA]</scope>
    <source>
        <strain evidence="1 2">KCTC 32221</strain>
    </source>
</reference>
<name>A0A0S2KBG2_9GAMM</name>
<dbReference type="STRING" id="1249552.PS2015_992"/>
<accession>A0A0S2KBG2</accession>
<dbReference type="Pfam" id="PF00227">
    <property type="entry name" value="Proteasome"/>
    <property type="match status" value="1"/>
</dbReference>
<keyword evidence="2" id="KW-1185">Reference proteome</keyword>
<evidence type="ECO:0000313" key="1">
    <source>
        <dbReference type="EMBL" id="ALO45661.1"/>
    </source>
</evidence>
<dbReference type="OrthoDB" id="9786336at2"/>
<dbReference type="SUPFAM" id="SSF56235">
    <property type="entry name" value="N-terminal nucleophile aminohydrolases (Ntn hydrolases)"/>
    <property type="match status" value="1"/>
</dbReference>